<dbReference type="EMBL" id="JACVVX010000001">
    <property type="protein sequence ID" value="MBD0413632.1"/>
    <property type="molecule type" value="Genomic_DNA"/>
</dbReference>
<evidence type="ECO:0000256" key="2">
    <source>
        <dbReference type="ARBA" id="ARBA00023186"/>
    </source>
</evidence>
<gene>
    <name evidence="3" type="primary">ureD</name>
    <name evidence="4" type="ORF">ICI42_03095</name>
</gene>
<dbReference type="HAMAP" id="MF_01384">
    <property type="entry name" value="UreD"/>
    <property type="match status" value="1"/>
</dbReference>
<keyword evidence="2 3" id="KW-0143">Chaperone</keyword>
<comment type="function">
    <text evidence="3">Required for maturation of urease via the functional incorporation of the urease nickel metallocenter.</text>
</comment>
<accession>A0A8J6PLF0</accession>
<comment type="subunit">
    <text evidence="3">UreD, UreF and UreG form a complex that acts as a GTP-hydrolysis-dependent molecular chaperone, activating the urease apoprotein by helping to assemble the nickel containing metallocenter of UreC. The UreE protein probably delivers the nickel.</text>
</comment>
<proteinExistence type="inferred from homology"/>
<reference evidence="4" key="1">
    <citation type="submission" date="2020-09" db="EMBL/GenBank/DDBJ databases">
        <title>Genome seq and assembly of Tianweitania sp.</title>
        <authorList>
            <person name="Chhetri G."/>
        </authorList>
    </citation>
    <scope>NUCLEOTIDE SEQUENCE</scope>
    <source>
        <strain evidence="4">Rool2</strain>
    </source>
</reference>
<evidence type="ECO:0000313" key="5">
    <source>
        <dbReference type="Proteomes" id="UP000643405"/>
    </source>
</evidence>
<dbReference type="Pfam" id="PF01774">
    <property type="entry name" value="UreD"/>
    <property type="match status" value="1"/>
</dbReference>
<dbReference type="Proteomes" id="UP000643405">
    <property type="component" value="Unassembled WGS sequence"/>
</dbReference>
<comment type="caution">
    <text evidence="4">The sequence shown here is derived from an EMBL/GenBank/DDBJ whole genome shotgun (WGS) entry which is preliminary data.</text>
</comment>
<organism evidence="4 5">
    <name type="scientific">Oryzicola mucosus</name>
    <dbReference type="NCBI Taxonomy" id="2767425"/>
    <lineage>
        <taxon>Bacteria</taxon>
        <taxon>Pseudomonadati</taxon>
        <taxon>Pseudomonadota</taxon>
        <taxon>Alphaproteobacteria</taxon>
        <taxon>Hyphomicrobiales</taxon>
        <taxon>Phyllobacteriaceae</taxon>
        <taxon>Oryzicola</taxon>
    </lineage>
</organism>
<dbReference type="GO" id="GO:0005737">
    <property type="term" value="C:cytoplasm"/>
    <property type="evidence" value="ECO:0007669"/>
    <property type="project" value="UniProtKB-SubCell"/>
</dbReference>
<keyword evidence="3" id="KW-0963">Cytoplasm</keyword>
<dbReference type="AlphaFoldDB" id="A0A8J6PLF0"/>
<name>A0A8J6PLF0_9HYPH</name>
<comment type="similarity">
    <text evidence="1 3">Belongs to the UreD family.</text>
</comment>
<dbReference type="PANTHER" id="PTHR33643">
    <property type="entry name" value="UREASE ACCESSORY PROTEIN D"/>
    <property type="match status" value="1"/>
</dbReference>
<evidence type="ECO:0000256" key="1">
    <source>
        <dbReference type="ARBA" id="ARBA00007177"/>
    </source>
</evidence>
<dbReference type="InterPro" id="IPR002669">
    <property type="entry name" value="UreD"/>
</dbReference>
<keyword evidence="3" id="KW-0996">Nickel insertion</keyword>
<dbReference type="GO" id="GO:0016151">
    <property type="term" value="F:nickel cation binding"/>
    <property type="evidence" value="ECO:0007669"/>
    <property type="project" value="UniProtKB-UniRule"/>
</dbReference>
<comment type="subcellular location">
    <subcellularLocation>
        <location evidence="3">Cytoplasm</location>
    </subcellularLocation>
</comment>
<evidence type="ECO:0000256" key="3">
    <source>
        <dbReference type="HAMAP-Rule" id="MF_01384"/>
    </source>
</evidence>
<evidence type="ECO:0000313" key="4">
    <source>
        <dbReference type="EMBL" id="MBD0413632.1"/>
    </source>
</evidence>
<dbReference type="PANTHER" id="PTHR33643:SF1">
    <property type="entry name" value="UREASE ACCESSORY PROTEIN D"/>
    <property type="match status" value="1"/>
</dbReference>
<sequence length="298" mass="32082">MTLISADRSGFSTAAKVGLPLSFDDQKGWDAELALEFERSHGATRLMRRHHRGPLMVQRPFHPENDGTCHVYVLHPPGGVAGGDRLDLRFTLASDARCVLTTPGAAKFYRSATGASQCNTVTVASGGVCEYLPQETIVFSGAQAALETLVSLEGNATYIGWDIVCLGRPAAKEAFDSGSVTQRIEIIRDGRPIWFERIRLDGGSPMLAAPYALAGQTVFGTMICASTDLDDTVADQVRAAVGQVKDGLFSVSRLDDVLVCRYLGPQAAAAKALFAHAWDAMRRALQDKPSCPPRIWAT</sequence>
<dbReference type="RefSeq" id="WP_188163052.1">
    <property type="nucleotide sequence ID" value="NZ_JACVVX010000001.1"/>
</dbReference>
<keyword evidence="5" id="KW-1185">Reference proteome</keyword>
<protein>
    <recommendedName>
        <fullName evidence="3">Urease accessory protein UreD</fullName>
    </recommendedName>
</protein>